<sequence>MRMPLNGRRRFASALLFFLLAVSVAFPAWASSLQGEWLTQDRDGVIAISACPQGWCGRIVGMAETVRPDGSLPADPQGRPMCGLTILVVSRAGSDAWEGRITDPETGTAWSCRLWLDEMGQLHVRGYVLVPLLGQTQIWTRSTMLLRPDCAMPGAPARGS</sequence>
<comment type="caution">
    <text evidence="3">The sequence shown here is derived from an EMBL/GenBank/DDBJ whole genome shotgun (WGS) entry which is preliminary data.</text>
</comment>
<evidence type="ECO:0000313" key="3">
    <source>
        <dbReference type="EMBL" id="KAA5614278.1"/>
    </source>
</evidence>
<accession>A0A5M6J3T9</accession>
<feature type="domain" description="DUF2147" evidence="2">
    <location>
        <begin position="35"/>
        <end position="141"/>
    </location>
</feature>
<proteinExistence type="predicted"/>
<gene>
    <name evidence="3" type="ORF">F1189_01385</name>
</gene>
<dbReference type="PANTHER" id="PTHR36919">
    <property type="entry name" value="BLR1215 PROTEIN"/>
    <property type="match status" value="1"/>
</dbReference>
<dbReference type="InterPro" id="IPR019223">
    <property type="entry name" value="DUF2147"/>
</dbReference>
<dbReference type="OrthoDB" id="9811671at2"/>
<keyword evidence="1" id="KW-0732">Signal</keyword>
<evidence type="ECO:0000259" key="2">
    <source>
        <dbReference type="Pfam" id="PF09917"/>
    </source>
</evidence>
<evidence type="ECO:0000256" key="1">
    <source>
        <dbReference type="SAM" id="SignalP"/>
    </source>
</evidence>
<keyword evidence="4" id="KW-1185">Reference proteome</keyword>
<dbReference type="AlphaFoldDB" id="A0A5M6J3T9"/>
<organism evidence="3 4">
    <name type="scientific">Rhodovastum atsumiense</name>
    <dbReference type="NCBI Taxonomy" id="504468"/>
    <lineage>
        <taxon>Bacteria</taxon>
        <taxon>Pseudomonadati</taxon>
        <taxon>Pseudomonadota</taxon>
        <taxon>Alphaproteobacteria</taxon>
        <taxon>Acetobacterales</taxon>
        <taxon>Acetobacteraceae</taxon>
        <taxon>Rhodovastum</taxon>
    </lineage>
</organism>
<dbReference type="Gene3D" id="2.40.128.520">
    <property type="match status" value="1"/>
</dbReference>
<protein>
    <submittedName>
        <fullName evidence="3">DUF2147 domain-containing protein</fullName>
    </submittedName>
</protein>
<dbReference type="Proteomes" id="UP000325255">
    <property type="component" value="Unassembled WGS sequence"/>
</dbReference>
<dbReference type="EMBL" id="VWPK01000002">
    <property type="protein sequence ID" value="KAA5614278.1"/>
    <property type="molecule type" value="Genomic_DNA"/>
</dbReference>
<dbReference type="Pfam" id="PF09917">
    <property type="entry name" value="DUF2147"/>
    <property type="match status" value="1"/>
</dbReference>
<name>A0A5M6J3T9_9PROT</name>
<evidence type="ECO:0000313" key="4">
    <source>
        <dbReference type="Proteomes" id="UP000325255"/>
    </source>
</evidence>
<reference evidence="3 4" key="1">
    <citation type="submission" date="2019-09" db="EMBL/GenBank/DDBJ databases">
        <title>Genome sequence of Rhodovastum atsumiense, a diverse member of the Acetobacteraceae family of non-sulfur purple photosynthetic bacteria.</title>
        <authorList>
            <person name="Meyer T."/>
            <person name="Kyndt J."/>
        </authorList>
    </citation>
    <scope>NUCLEOTIDE SEQUENCE [LARGE SCALE GENOMIC DNA]</scope>
    <source>
        <strain evidence="3 4">DSM 21279</strain>
    </source>
</reference>
<feature type="signal peptide" evidence="1">
    <location>
        <begin position="1"/>
        <end position="30"/>
    </location>
</feature>
<dbReference type="RefSeq" id="WP_150038730.1">
    <property type="nucleotide sequence ID" value="NZ_OW485601.1"/>
</dbReference>
<dbReference type="PANTHER" id="PTHR36919:SF2">
    <property type="entry name" value="BLL6627 PROTEIN"/>
    <property type="match status" value="1"/>
</dbReference>
<feature type="chain" id="PRO_5024421589" evidence="1">
    <location>
        <begin position="31"/>
        <end position="160"/>
    </location>
</feature>